<evidence type="ECO:0000259" key="3">
    <source>
        <dbReference type="SMART" id="SM00485"/>
    </source>
</evidence>
<dbReference type="SUPFAM" id="SSF88723">
    <property type="entry name" value="PIN domain-like"/>
    <property type="match status" value="1"/>
</dbReference>
<dbReference type="InterPro" id="IPR026832">
    <property type="entry name" value="Asteroid"/>
</dbReference>
<dbReference type="Pfam" id="PF00752">
    <property type="entry name" value="XPG_N"/>
    <property type="match status" value="1"/>
</dbReference>
<dbReference type="Gene3D" id="3.40.50.1010">
    <property type="entry name" value="5'-nuclease"/>
    <property type="match status" value="1"/>
</dbReference>
<evidence type="ECO:0000313" key="4">
    <source>
        <dbReference type="EMBL" id="KAL3056219.1"/>
    </source>
</evidence>
<feature type="region of interest" description="Disordered" evidence="2">
    <location>
        <begin position="629"/>
        <end position="660"/>
    </location>
</feature>
<evidence type="ECO:0000313" key="5">
    <source>
        <dbReference type="Proteomes" id="UP001619887"/>
    </source>
</evidence>
<dbReference type="Proteomes" id="UP001619887">
    <property type="component" value="Unassembled WGS sequence"/>
</dbReference>
<evidence type="ECO:0000256" key="2">
    <source>
        <dbReference type="SAM" id="MobiDB-lite"/>
    </source>
</evidence>
<accession>A0ABD2GQJ9</accession>
<feature type="compositionally biased region" description="Basic residues" evidence="2">
    <location>
        <begin position="632"/>
        <end position="643"/>
    </location>
</feature>
<proteinExistence type="inferred from homology"/>
<reference evidence="4 5" key="2">
    <citation type="journal article" date="2024" name="G3 (Bethesda)">
        <title>The genome of the cryopelagic Antarctic bald notothen, Trematomus borchgrevinki.</title>
        <authorList>
            <person name="Rayamajhi N."/>
            <person name="Rivera-Colon A.G."/>
            <person name="Minhas B.F."/>
            <person name="Cheng C.C."/>
            <person name="Catchen J.M."/>
        </authorList>
    </citation>
    <scope>NUCLEOTIDE SEQUENCE [LARGE SCALE GENOMIC DNA]</scope>
    <source>
        <strain evidence="4">AGRC-2024</strain>
    </source>
</reference>
<feature type="domain" description="XPG N-terminal" evidence="3">
    <location>
        <begin position="1"/>
        <end position="101"/>
    </location>
</feature>
<keyword evidence="5" id="KW-1185">Reference proteome</keyword>
<dbReference type="PANTHER" id="PTHR15665">
    <property type="entry name" value="ASTEROID PROTEIN"/>
    <property type="match status" value="1"/>
</dbReference>
<dbReference type="SMART" id="SM00485">
    <property type="entry name" value="XPGN"/>
    <property type="match status" value="1"/>
</dbReference>
<dbReference type="EMBL" id="JBIYXZ010002076">
    <property type="protein sequence ID" value="KAL3056219.1"/>
    <property type="molecule type" value="Genomic_DNA"/>
</dbReference>
<sequence length="660" mass="74446">MGVQGLTTLLEKHRRIYRDRRLSHSWLLIDGSNLYHWLYVNSGLDQNHGGEYTAFAALIERFVKALRDCQITPYIVLDGGSDILEKKNETVMQRAVDRIKRAHRAAQGGQRGQSEYIMPTLVKLVFRQTLRRLDVQVAQCYGEADPEIAALAREWQSPVLSGDSDFYIYDLPVGLLPLSHFQWEMVVRTGSNSYIPCKSYNTSSFCIFFKIQRQLLPAFAALAGNDYVNLHRLQAHVSWNQFAPAGGGNMGHLEGLLCWLQNFQKPQEAFEAALGLMGELSGNKKAEVMKGLNLGMEEYQLPPSALKKFFIHGIAPPFSTEVAGVPDWSRLPLIQAWLPAEFLDVLLLQKMKFSVFVELAAAPSAHLTARPLRQVMYGLLLGEGREVIERVREGLQLRFIPVKTASTASSLQLSLQTLDKAEASLRLQVLLEALGVPEASLAPVPPALRLPVCVTCFWLQRAQPPADEEVLKALLLGLSSGDAFRAALPPPRQKLDVQVSHSLNQWQSCLKSSLHLNQLLGRPLPEPPLSRLFEGTLVHQLVHRMRYGGKKRPFLKEDPCSVMLFEAIQAVVHQIPPQESHRTGEDRQRQPLDDLTSTLQQLFPLEEEEEEASSSGWVQENLRLNELPSVKTRFRVKHRKNRSKNPELARKEERRGRDLL</sequence>
<dbReference type="AlphaFoldDB" id="A0ABD2GQJ9"/>
<feature type="compositionally biased region" description="Basic and acidic residues" evidence="2">
    <location>
        <begin position="644"/>
        <end position="660"/>
    </location>
</feature>
<gene>
    <name evidence="4" type="ORF">OYC64_018832</name>
</gene>
<reference evidence="4 5" key="1">
    <citation type="journal article" date="2022" name="G3 (Bethesda)">
        <title>Evaluating Illumina-, Nanopore-, and PacBio-based genome assembly strategies with the bald notothen, Trematomus borchgrevinki.</title>
        <authorList>
            <person name="Rayamajhi N."/>
            <person name="Cheng C.C."/>
            <person name="Catchen J.M."/>
        </authorList>
    </citation>
    <scope>NUCLEOTIDE SEQUENCE [LARGE SCALE GENOMIC DNA]</scope>
    <source>
        <strain evidence="4">AGRC-2024</strain>
    </source>
</reference>
<dbReference type="InterPro" id="IPR006085">
    <property type="entry name" value="XPG_DNA_repair_N"/>
</dbReference>
<protein>
    <recommendedName>
        <fullName evidence="3">XPG N-terminal domain-containing protein</fullName>
    </recommendedName>
</protein>
<organism evidence="4 5">
    <name type="scientific">Pagothenia borchgrevinki</name>
    <name type="common">Bald rockcod</name>
    <name type="synonym">Trematomus borchgrevinki</name>
    <dbReference type="NCBI Taxonomy" id="8213"/>
    <lineage>
        <taxon>Eukaryota</taxon>
        <taxon>Metazoa</taxon>
        <taxon>Chordata</taxon>
        <taxon>Craniata</taxon>
        <taxon>Vertebrata</taxon>
        <taxon>Euteleostomi</taxon>
        <taxon>Actinopterygii</taxon>
        <taxon>Neopterygii</taxon>
        <taxon>Teleostei</taxon>
        <taxon>Neoteleostei</taxon>
        <taxon>Acanthomorphata</taxon>
        <taxon>Eupercaria</taxon>
        <taxon>Perciformes</taxon>
        <taxon>Notothenioidei</taxon>
        <taxon>Nototheniidae</taxon>
        <taxon>Pagothenia</taxon>
    </lineage>
</organism>
<evidence type="ECO:0000256" key="1">
    <source>
        <dbReference type="ARBA" id="ARBA00007398"/>
    </source>
</evidence>
<comment type="similarity">
    <text evidence="1">Belongs to the asteroid family.</text>
</comment>
<name>A0ABD2GQJ9_PAGBO</name>
<comment type="caution">
    <text evidence="4">The sequence shown here is derived from an EMBL/GenBank/DDBJ whole genome shotgun (WGS) entry which is preliminary data.</text>
</comment>
<dbReference type="InterPro" id="IPR029060">
    <property type="entry name" value="PIN-like_dom_sf"/>
</dbReference>
<dbReference type="PANTHER" id="PTHR15665:SF1">
    <property type="entry name" value="PROTEIN ASTEROID HOMOLOG 1"/>
    <property type="match status" value="1"/>
</dbReference>